<feature type="transmembrane region" description="Helical" evidence="2">
    <location>
        <begin position="64"/>
        <end position="83"/>
    </location>
</feature>
<protein>
    <submittedName>
        <fullName evidence="3">Uncharacterized protein</fullName>
    </submittedName>
</protein>
<feature type="compositionally biased region" description="Basic and acidic residues" evidence="1">
    <location>
        <begin position="1"/>
        <end position="13"/>
    </location>
</feature>
<dbReference type="AlphaFoldDB" id="A0A482T471"/>
<gene>
    <name evidence="3" type="ORF">ELS20_11420</name>
</gene>
<keyword evidence="2" id="KW-0472">Membrane</keyword>
<evidence type="ECO:0000313" key="3">
    <source>
        <dbReference type="EMBL" id="RYJ10541.1"/>
    </source>
</evidence>
<dbReference type="Proteomes" id="UP000293535">
    <property type="component" value="Unassembled WGS sequence"/>
</dbReference>
<name>A0A482T471_HALHI</name>
<sequence>MQRPLLEPHDHVEGGTGTSGYQVTTATTTGSAGAAGIAGDSGGVPPNPIDSLFAGTRWRRDDVAFVYAILTLLLVLLQVWTIIRLRQ</sequence>
<evidence type="ECO:0000313" key="4">
    <source>
        <dbReference type="Proteomes" id="UP000293535"/>
    </source>
</evidence>
<dbReference type="EMBL" id="RZIG01000002">
    <property type="protein sequence ID" value="RYJ10541.1"/>
    <property type="molecule type" value="Genomic_DNA"/>
</dbReference>
<accession>A0A482T471</accession>
<keyword evidence="2" id="KW-1133">Transmembrane helix</keyword>
<organism evidence="3 4">
    <name type="scientific">Haloarcula hispanica</name>
    <dbReference type="NCBI Taxonomy" id="51589"/>
    <lineage>
        <taxon>Archaea</taxon>
        <taxon>Methanobacteriati</taxon>
        <taxon>Methanobacteriota</taxon>
        <taxon>Stenosarchaea group</taxon>
        <taxon>Halobacteria</taxon>
        <taxon>Halobacteriales</taxon>
        <taxon>Haloarculaceae</taxon>
        <taxon>Haloarcula</taxon>
    </lineage>
</organism>
<proteinExistence type="predicted"/>
<reference evidence="3 4" key="1">
    <citation type="submission" date="2018-12" db="EMBL/GenBank/DDBJ databases">
        <title>Draft genome sequence of Haloarcula hispinica strain 18.1, an halophilic archaeon isolated from Chott El Jerid of Southern Tunisia.</title>
        <authorList>
            <person name="Najjari A."/>
            <person name="Ben Dhia O."/>
            <person name="Ferjani R."/>
            <person name="Mahjoubi M."/>
            <person name="Sghaier H."/>
            <person name="Elshahed M."/>
            <person name="Ouzari H.I."/>
            <person name="Cherid A."/>
            <person name="Youssef N."/>
        </authorList>
    </citation>
    <scope>NUCLEOTIDE SEQUENCE [LARGE SCALE GENOMIC DNA]</scope>
    <source>
        <strain evidence="3 4">18.1</strain>
    </source>
</reference>
<comment type="caution">
    <text evidence="3">The sequence shown here is derived from an EMBL/GenBank/DDBJ whole genome shotgun (WGS) entry which is preliminary data.</text>
</comment>
<evidence type="ECO:0000256" key="1">
    <source>
        <dbReference type="SAM" id="MobiDB-lite"/>
    </source>
</evidence>
<dbReference type="RefSeq" id="WP_129755682.1">
    <property type="nucleotide sequence ID" value="NZ_JAFKAA010000002.1"/>
</dbReference>
<keyword evidence="2" id="KW-0812">Transmembrane</keyword>
<feature type="region of interest" description="Disordered" evidence="1">
    <location>
        <begin position="1"/>
        <end position="25"/>
    </location>
</feature>
<evidence type="ECO:0000256" key="2">
    <source>
        <dbReference type="SAM" id="Phobius"/>
    </source>
</evidence>